<keyword evidence="2" id="KW-0732">Signal</keyword>
<dbReference type="AlphaFoldDB" id="A0A9P4UZW2"/>
<feature type="signal peptide" evidence="2">
    <location>
        <begin position="1"/>
        <end position="19"/>
    </location>
</feature>
<protein>
    <submittedName>
        <fullName evidence="3">Uncharacterized protein</fullName>
    </submittedName>
</protein>
<comment type="caution">
    <text evidence="3">The sequence shown here is derived from an EMBL/GenBank/DDBJ whole genome shotgun (WGS) entry which is preliminary data.</text>
</comment>
<dbReference type="Proteomes" id="UP000799444">
    <property type="component" value="Unassembled WGS sequence"/>
</dbReference>
<reference evidence="3" key="1">
    <citation type="journal article" date="2020" name="Stud. Mycol.">
        <title>101 Dothideomycetes genomes: a test case for predicting lifestyles and emergence of pathogens.</title>
        <authorList>
            <person name="Haridas S."/>
            <person name="Albert R."/>
            <person name="Binder M."/>
            <person name="Bloem J."/>
            <person name="Labutti K."/>
            <person name="Salamov A."/>
            <person name="Andreopoulos B."/>
            <person name="Baker S."/>
            <person name="Barry K."/>
            <person name="Bills G."/>
            <person name="Bluhm B."/>
            <person name="Cannon C."/>
            <person name="Castanera R."/>
            <person name="Culley D."/>
            <person name="Daum C."/>
            <person name="Ezra D."/>
            <person name="Gonzalez J."/>
            <person name="Henrissat B."/>
            <person name="Kuo A."/>
            <person name="Liang C."/>
            <person name="Lipzen A."/>
            <person name="Lutzoni F."/>
            <person name="Magnuson J."/>
            <person name="Mondo S."/>
            <person name="Nolan M."/>
            <person name="Ohm R."/>
            <person name="Pangilinan J."/>
            <person name="Park H.-J."/>
            <person name="Ramirez L."/>
            <person name="Alfaro M."/>
            <person name="Sun H."/>
            <person name="Tritt A."/>
            <person name="Yoshinaga Y."/>
            <person name="Zwiers L.-H."/>
            <person name="Turgeon B."/>
            <person name="Goodwin S."/>
            <person name="Spatafora J."/>
            <person name="Crous P."/>
            <person name="Grigoriev I."/>
        </authorList>
    </citation>
    <scope>NUCLEOTIDE SEQUENCE</scope>
    <source>
        <strain evidence="3">CBS 125425</strain>
    </source>
</reference>
<accession>A0A9P4UZW2</accession>
<organism evidence="3 4">
    <name type="scientific">Polyplosphaeria fusca</name>
    <dbReference type="NCBI Taxonomy" id="682080"/>
    <lineage>
        <taxon>Eukaryota</taxon>
        <taxon>Fungi</taxon>
        <taxon>Dikarya</taxon>
        <taxon>Ascomycota</taxon>
        <taxon>Pezizomycotina</taxon>
        <taxon>Dothideomycetes</taxon>
        <taxon>Pleosporomycetidae</taxon>
        <taxon>Pleosporales</taxon>
        <taxon>Tetraplosphaeriaceae</taxon>
        <taxon>Polyplosphaeria</taxon>
    </lineage>
</organism>
<dbReference type="OrthoDB" id="3785627at2759"/>
<name>A0A9P4UZW2_9PLEO</name>
<feature type="region of interest" description="Disordered" evidence="1">
    <location>
        <begin position="153"/>
        <end position="174"/>
    </location>
</feature>
<feature type="chain" id="PRO_5040511647" evidence="2">
    <location>
        <begin position="20"/>
        <end position="174"/>
    </location>
</feature>
<keyword evidence="4" id="KW-1185">Reference proteome</keyword>
<sequence length="174" mass="19407">MFSKSILPTLLLHFYLCLAKETCYKAKNPHNSTCIIPDLWQLREDLCNYDGDWTEPSKRGLVGLSVQTSDRCLADNSTFYTSFRLTITSTVLDRDDCLNRTSDIIEHCVQNVAPGTSSGGNWDDPDGPGKTQINVYFQREYPREPVNPCYIGNHPECSGVAKPPRARDGGGDAE</sequence>
<evidence type="ECO:0000313" key="4">
    <source>
        <dbReference type="Proteomes" id="UP000799444"/>
    </source>
</evidence>
<gene>
    <name evidence="3" type="ORF">EJ04DRAFT_566806</name>
</gene>
<evidence type="ECO:0000313" key="3">
    <source>
        <dbReference type="EMBL" id="KAF2731536.1"/>
    </source>
</evidence>
<proteinExistence type="predicted"/>
<evidence type="ECO:0000256" key="2">
    <source>
        <dbReference type="SAM" id="SignalP"/>
    </source>
</evidence>
<feature type="compositionally biased region" description="Basic and acidic residues" evidence="1">
    <location>
        <begin position="165"/>
        <end position="174"/>
    </location>
</feature>
<dbReference type="EMBL" id="ML996194">
    <property type="protein sequence ID" value="KAF2731536.1"/>
    <property type="molecule type" value="Genomic_DNA"/>
</dbReference>
<evidence type="ECO:0000256" key="1">
    <source>
        <dbReference type="SAM" id="MobiDB-lite"/>
    </source>
</evidence>